<dbReference type="PANTHER" id="PTHR31983">
    <property type="entry name" value="ENDO-1,3(4)-BETA-GLUCANASE 1"/>
    <property type="match status" value="1"/>
</dbReference>
<comment type="similarity">
    <text evidence="2">Belongs to the glycosyl hydrolase 81 family.</text>
</comment>
<dbReference type="EMBL" id="MU004429">
    <property type="protein sequence ID" value="KAF2651299.1"/>
    <property type="molecule type" value="Genomic_DNA"/>
</dbReference>
<reference evidence="11" key="1">
    <citation type="journal article" date="2020" name="Stud. Mycol.">
        <title>101 Dothideomycetes genomes: a test case for predicting lifestyles and emergence of pathogens.</title>
        <authorList>
            <person name="Haridas S."/>
            <person name="Albert R."/>
            <person name="Binder M."/>
            <person name="Bloem J."/>
            <person name="Labutti K."/>
            <person name="Salamov A."/>
            <person name="Andreopoulos B."/>
            <person name="Baker S."/>
            <person name="Barry K."/>
            <person name="Bills G."/>
            <person name="Bluhm B."/>
            <person name="Cannon C."/>
            <person name="Castanera R."/>
            <person name="Culley D."/>
            <person name="Daum C."/>
            <person name="Ezra D."/>
            <person name="Gonzalez J."/>
            <person name="Henrissat B."/>
            <person name="Kuo A."/>
            <person name="Liang C."/>
            <person name="Lipzen A."/>
            <person name="Lutzoni F."/>
            <person name="Magnuson J."/>
            <person name="Mondo S."/>
            <person name="Nolan M."/>
            <person name="Ohm R."/>
            <person name="Pangilinan J."/>
            <person name="Park H.-J."/>
            <person name="Ramirez L."/>
            <person name="Alfaro M."/>
            <person name="Sun H."/>
            <person name="Tritt A."/>
            <person name="Yoshinaga Y."/>
            <person name="Zwiers L.-H."/>
            <person name="Turgeon B."/>
            <person name="Goodwin S."/>
            <person name="Spatafora J."/>
            <person name="Crous P."/>
            <person name="Grigoriev I."/>
        </authorList>
    </citation>
    <scope>NUCLEOTIDE SEQUENCE</scope>
    <source>
        <strain evidence="11">CBS 122681</strain>
    </source>
</reference>
<dbReference type="GO" id="GO:0052861">
    <property type="term" value="F:endo-1,3(4)-beta-glucanase activity"/>
    <property type="evidence" value="ECO:0007669"/>
    <property type="project" value="InterPro"/>
</dbReference>
<keyword evidence="12" id="KW-1185">Reference proteome</keyword>
<dbReference type="GO" id="GO:0042973">
    <property type="term" value="F:glucan endo-1,3-beta-D-glucosidase activity"/>
    <property type="evidence" value="ECO:0007669"/>
    <property type="project" value="UniProtKB-EC"/>
</dbReference>
<evidence type="ECO:0000256" key="4">
    <source>
        <dbReference type="ARBA" id="ARBA00022801"/>
    </source>
</evidence>
<organism evidence="11 12">
    <name type="scientific">Lophiostoma macrostomum CBS 122681</name>
    <dbReference type="NCBI Taxonomy" id="1314788"/>
    <lineage>
        <taxon>Eukaryota</taxon>
        <taxon>Fungi</taxon>
        <taxon>Dikarya</taxon>
        <taxon>Ascomycota</taxon>
        <taxon>Pezizomycotina</taxon>
        <taxon>Dothideomycetes</taxon>
        <taxon>Pleosporomycetidae</taxon>
        <taxon>Pleosporales</taxon>
        <taxon>Lophiostomataceae</taxon>
        <taxon>Lophiostoma</taxon>
    </lineage>
</organism>
<dbReference type="GO" id="GO:0009986">
    <property type="term" value="C:cell surface"/>
    <property type="evidence" value="ECO:0007669"/>
    <property type="project" value="TreeGrafter"/>
</dbReference>
<evidence type="ECO:0000256" key="7">
    <source>
        <dbReference type="ARBA" id="ARBA00023316"/>
    </source>
</evidence>
<feature type="domain" description="Glycosyl hydrolase family 81 C-terminal" evidence="10">
    <location>
        <begin position="387"/>
        <end position="749"/>
    </location>
</feature>
<evidence type="ECO:0000256" key="6">
    <source>
        <dbReference type="ARBA" id="ARBA00023295"/>
    </source>
</evidence>
<comment type="catalytic activity">
    <reaction evidence="1">
        <text>Hydrolysis of (1-&gt;3)-beta-D-glucosidic linkages in (1-&gt;3)-beta-D-glucans.</text>
        <dbReference type="EC" id="3.2.1.39"/>
    </reaction>
</comment>
<dbReference type="GO" id="GO:0000272">
    <property type="term" value="P:polysaccharide catabolic process"/>
    <property type="evidence" value="ECO:0007669"/>
    <property type="project" value="UniProtKB-KW"/>
</dbReference>
<dbReference type="EC" id="3.2.1.39" evidence="3"/>
<evidence type="ECO:0000256" key="8">
    <source>
        <dbReference type="ARBA" id="ARBA00023326"/>
    </source>
</evidence>
<keyword evidence="8" id="KW-0624">Polysaccharide degradation</keyword>
<dbReference type="GO" id="GO:0071555">
    <property type="term" value="P:cell wall organization"/>
    <property type="evidence" value="ECO:0007669"/>
    <property type="project" value="UniProtKB-KW"/>
</dbReference>
<dbReference type="Pfam" id="PF03639">
    <property type="entry name" value="Glyco_hydro_81"/>
    <property type="match status" value="1"/>
</dbReference>
<protein>
    <recommendedName>
        <fullName evidence="3">glucan endo-1,3-beta-D-glucosidase</fullName>
        <ecNumber evidence="3">3.2.1.39</ecNumber>
    </recommendedName>
</protein>
<dbReference type="Proteomes" id="UP000799324">
    <property type="component" value="Unassembled WGS sequence"/>
</dbReference>
<evidence type="ECO:0000313" key="11">
    <source>
        <dbReference type="EMBL" id="KAF2651299.1"/>
    </source>
</evidence>
<dbReference type="InterPro" id="IPR040720">
    <property type="entry name" value="GH81_C"/>
</dbReference>
<evidence type="ECO:0000256" key="3">
    <source>
        <dbReference type="ARBA" id="ARBA00012780"/>
    </source>
</evidence>
<keyword evidence="7" id="KW-0961">Cell wall biogenesis/degradation</keyword>
<proteinExistence type="inferred from homology"/>
<gene>
    <name evidence="11" type="ORF">K491DRAFT_770605</name>
</gene>
<dbReference type="PROSITE" id="PS52008">
    <property type="entry name" value="GH81"/>
    <property type="match status" value="1"/>
</dbReference>
<dbReference type="InterPro" id="IPR040451">
    <property type="entry name" value="GH81_N"/>
</dbReference>
<dbReference type="PANTHER" id="PTHR31983:SF0">
    <property type="entry name" value="GLUCAN ENDO-1,3-BETA-D-GLUCOSIDASE 2"/>
    <property type="match status" value="1"/>
</dbReference>
<dbReference type="Gene3D" id="1.10.287.1170">
    <property type="entry name" value="glycoside hydrolase family 81 endo-[beta] glucanase"/>
    <property type="match status" value="1"/>
</dbReference>
<evidence type="ECO:0000259" key="10">
    <source>
        <dbReference type="Pfam" id="PF17652"/>
    </source>
</evidence>
<evidence type="ECO:0000256" key="1">
    <source>
        <dbReference type="ARBA" id="ARBA00000382"/>
    </source>
</evidence>
<sequence length="759" mass="84842">MPAAVYKFASTRQYMAGDMERHAVPTDNIFVPIAADSILPQIPIGRHHPVPRKGIEDDEDQTLHPNKFYANAFLGSQDQPIWTHPYSIWWGNGHGEDGQYPTWGMCIGHVEADKISYDEEKPPKSYTNAQRRQSLIMSAQELDSSTTLTTDTHLPFSVNINLNHHSAAWEPKMTIPVVQGMSFITGGYRNATPSILCPGNGFKGIVGPFRVGRSTKYRITDDDGYSWIMYVNPVPGIDYDARLFQPIDQHTFVGPSNFKGTIQIAKNPLHEDCEALYDKATGAFVAEATLTGTVTDTRGTYTLSYTKVGSSPILMFVLPHHLQSLDPTSTYKITKLQLRTTTKGMATAVWAEALSFLEPNLPTTMCYSPWIPGLNPAQQRTRFSVPTMDVLMAAADKDLRTMLSEKVPNDSMYYAGKTFAKWATLCYVMRETLAHAGFPSALDHLKTEFAKYVDNRQRYPLYYDDSWKGLVSNAGFSDPGADFGNTYYNDHHFHYGYFVYAASVIATLEPGWLSVGDSKQWVNSLVKDYAESDYTGRDYPFSRNFDWWHGHSWAKGLFESADGKDEESTSEDGFASYAIKMWGKAIGDVNMEKRGNLMLAIQARSFSNYFYLQSNNTNQPTKFIHNKVTGILFENKVDHATYFGTAPPLVHGIHMLPLSPASAYLRPKPFVREEWDRFFTPSSSAPGSGSGSAVALAPADKVTSSWRGILMSNLALIEARESWEFFRDGVKGVWDDGWIDGGTSRLWYLCFAAGLGGAR</sequence>
<dbReference type="AlphaFoldDB" id="A0A6A6SUF1"/>
<dbReference type="OrthoDB" id="4473401at2759"/>
<keyword evidence="6" id="KW-0326">Glycosidase</keyword>
<evidence type="ECO:0000259" key="9">
    <source>
        <dbReference type="Pfam" id="PF03639"/>
    </source>
</evidence>
<evidence type="ECO:0000256" key="2">
    <source>
        <dbReference type="ARBA" id="ARBA00010730"/>
    </source>
</evidence>
<keyword evidence="4 11" id="KW-0378">Hydrolase</keyword>
<dbReference type="Pfam" id="PF17652">
    <property type="entry name" value="Glyco_hydro81C"/>
    <property type="match status" value="1"/>
</dbReference>
<dbReference type="Gene3D" id="2.70.98.30">
    <property type="entry name" value="Golgi alpha-mannosidase II, domain 4"/>
    <property type="match status" value="1"/>
</dbReference>
<feature type="domain" description="Glycosyl hydrolase family 81 N-terminal" evidence="9">
    <location>
        <begin position="48"/>
        <end position="371"/>
    </location>
</feature>
<evidence type="ECO:0000313" key="12">
    <source>
        <dbReference type="Proteomes" id="UP000799324"/>
    </source>
</evidence>
<name>A0A6A6SUF1_9PLEO</name>
<keyword evidence="5" id="KW-0119">Carbohydrate metabolism</keyword>
<dbReference type="InterPro" id="IPR005200">
    <property type="entry name" value="Endo-beta-glucanase"/>
</dbReference>
<accession>A0A6A6SUF1</accession>
<evidence type="ECO:0000256" key="5">
    <source>
        <dbReference type="ARBA" id="ARBA00023277"/>
    </source>
</evidence>